<dbReference type="AlphaFoldDB" id="A0A9D4RC60"/>
<gene>
    <name evidence="2" type="ORF">DPMN_025004</name>
</gene>
<dbReference type="Proteomes" id="UP000828390">
    <property type="component" value="Unassembled WGS sequence"/>
</dbReference>
<reference evidence="2" key="1">
    <citation type="journal article" date="2019" name="bioRxiv">
        <title>The Genome of the Zebra Mussel, Dreissena polymorpha: A Resource for Invasive Species Research.</title>
        <authorList>
            <person name="McCartney M.A."/>
            <person name="Auch B."/>
            <person name="Kono T."/>
            <person name="Mallez S."/>
            <person name="Zhang Y."/>
            <person name="Obille A."/>
            <person name="Becker A."/>
            <person name="Abrahante J.E."/>
            <person name="Garbe J."/>
            <person name="Badalamenti J.P."/>
            <person name="Herman A."/>
            <person name="Mangelson H."/>
            <person name="Liachko I."/>
            <person name="Sullivan S."/>
            <person name="Sone E.D."/>
            <person name="Koren S."/>
            <person name="Silverstein K.A.T."/>
            <person name="Beckman K.B."/>
            <person name="Gohl D.M."/>
        </authorList>
    </citation>
    <scope>NUCLEOTIDE SEQUENCE</scope>
    <source>
        <strain evidence="2">Duluth1</strain>
        <tissue evidence="2">Whole animal</tissue>
    </source>
</reference>
<evidence type="ECO:0000256" key="1">
    <source>
        <dbReference type="SAM" id="MobiDB-lite"/>
    </source>
</evidence>
<feature type="region of interest" description="Disordered" evidence="1">
    <location>
        <begin position="24"/>
        <end position="49"/>
    </location>
</feature>
<organism evidence="2 3">
    <name type="scientific">Dreissena polymorpha</name>
    <name type="common">Zebra mussel</name>
    <name type="synonym">Mytilus polymorpha</name>
    <dbReference type="NCBI Taxonomy" id="45954"/>
    <lineage>
        <taxon>Eukaryota</taxon>
        <taxon>Metazoa</taxon>
        <taxon>Spiralia</taxon>
        <taxon>Lophotrochozoa</taxon>
        <taxon>Mollusca</taxon>
        <taxon>Bivalvia</taxon>
        <taxon>Autobranchia</taxon>
        <taxon>Heteroconchia</taxon>
        <taxon>Euheterodonta</taxon>
        <taxon>Imparidentia</taxon>
        <taxon>Neoheterodontei</taxon>
        <taxon>Myida</taxon>
        <taxon>Dreissenoidea</taxon>
        <taxon>Dreissenidae</taxon>
        <taxon>Dreissena</taxon>
    </lineage>
</organism>
<proteinExistence type="predicted"/>
<name>A0A9D4RC60_DREPO</name>
<feature type="compositionally biased region" description="Polar residues" evidence="1">
    <location>
        <begin position="38"/>
        <end position="49"/>
    </location>
</feature>
<dbReference type="EMBL" id="JAIWYP010000002">
    <property type="protein sequence ID" value="KAH3862048.1"/>
    <property type="molecule type" value="Genomic_DNA"/>
</dbReference>
<reference evidence="2" key="2">
    <citation type="submission" date="2020-11" db="EMBL/GenBank/DDBJ databases">
        <authorList>
            <person name="McCartney M.A."/>
            <person name="Auch B."/>
            <person name="Kono T."/>
            <person name="Mallez S."/>
            <person name="Becker A."/>
            <person name="Gohl D.M."/>
            <person name="Silverstein K.A.T."/>
            <person name="Koren S."/>
            <person name="Bechman K.B."/>
            <person name="Herman A."/>
            <person name="Abrahante J.E."/>
            <person name="Garbe J."/>
        </authorList>
    </citation>
    <scope>NUCLEOTIDE SEQUENCE</scope>
    <source>
        <strain evidence="2">Duluth1</strain>
        <tissue evidence="2">Whole animal</tissue>
    </source>
</reference>
<accession>A0A9D4RC60</accession>
<sequence length="79" mass="9351">MKFFQRHNTYIWNGDQTLVLNPVNTTENQHNSTHEQQHNNNSKQSRYHVNTTSRAHARRLLTVKPIPTVAEKEPTWNFP</sequence>
<keyword evidence="3" id="KW-1185">Reference proteome</keyword>
<protein>
    <submittedName>
        <fullName evidence="2">Uncharacterized protein</fullName>
    </submittedName>
</protein>
<evidence type="ECO:0000313" key="2">
    <source>
        <dbReference type="EMBL" id="KAH3862048.1"/>
    </source>
</evidence>
<evidence type="ECO:0000313" key="3">
    <source>
        <dbReference type="Proteomes" id="UP000828390"/>
    </source>
</evidence>
<comment type="caution">
    <text evidence="2">The sequence shown here is derived from an EMBL/GenBank/DDBJ whole genome shotgun (WGS) entry which is preliminary data.</text>
</comment>